<comment type="caution">
    <text evidence="3">The sequence shown here is derived from an EMBL/GenBank/DDBJ whole genome shotgun (WGS) entry which is preliminary data.</text>
</comment>
<evidence type="ECO:0000313" key="4">
    <source>
        <dbReference type="Proteomes" id="UP001500928"/>
    </source>
</evidence>
<keyword evidence="4" id="KW-1185">Reference proteome</keyword>
<sequence>MGEALMSGTGDTERDEPATSGASTRDDERTGTAVDLADWEDGAEETPTGSDTGTDAGTDPASDPASDPDEETAVASTDDDLDDDVDDLEDEDEDERRRPSWALTITLGVVAVLAVAALAVTTLIVPGWAVKPGSPDDTANEVTTALALKDAGAIEAASCRNQQGGTANPFPPDLLGLITNVRTAGPARMQLDTQATAPIDLSASAGGRTQTLPADLILAVNDGQWCLAGISQRQ</sequence>
<dbReference type="RefSeq" id="WP_345411519.1">
    <property type="nucleotide sequence ID" value="NZ_BAABHO010000006.1"/>
</dbReference>
<evidence type="ECO:0000256" key="1">
    <source>
        <dbReference type="SAM" id="MobiDB-lite"/>
    </source>
</evidence>
<organism evidence="3 4">
    <name type="scientific">Actinomycetospora chlora</name>
    <dbReference type="NCBI Taxonomy" id="663608"/>
    <lineage>
        <taxon>Bacteria</taxon>
        <taxon>Bacillati</taxon>
        <taxon>Actinomycetota</taxon>
        <taxon>Actinomycetes</taxon>
        <taxon>Pseudonocardiales</taxon>
        <taxon>Pseudonocardiaceae</taxon>
        <taxon>Actinomycetospora</taxon>
    </lineage>
</organism>
<proteinExistence type="predicted"/>
<dbReference type="EMBL" id="BAABHO010000006">
    <property type="protein sequence ID" value="GAA4779494.1"/>
    <property type="molecule type" value="Genomic_DNA"/>
</dbReference>
<keyword evidence="2" id="KW-1133">Transmembrane helix</keyword>
<keyword evidence="2" id="KW-0812">Transmembrane</keyword>
<keyword evidence="2" id="KW-0472">Membrane</keyword>
<name>A0ABP9AG25_9PSEU</name>
<evidence type="ECO:0000313" key="3">
    <source>
        <dbReference type="EMBL" id="GAA4779494.1"/>
    </source>
</evidence>
<feature type="transmembrane region" description="Helical" evidence="2">
    <location>
        <begin position="101"/>
        <end position="129"/>
    </location>
</feature>
<protein>
    <submittedName>
        <fullName evidence="3">Uncharacterized protein</fullName>
    </submittedName>
</protein>
<reference evidence="4" key="1">
    <citation type="journal article" date="2019" name="Int. J. Syst. Evol. Microbiol.">
        <title>The Global Catalogue of Microorganisms (GCM) 10K type strain sequencing project: providing services to taxonomists for standard genome sequencing and annotation.</title>
        <authorList>
            <consortium name="The Broad Institute Genomics Platform"/>
            <consortium name="The Broad Institute Genome Sequencing Center for Infectious Disease"/>
            <person name="Wu L."/>
            <person name="Ma J."/>
        </authorList>
    </citation>
    <scope>NUCLEOTIDE SEQUENCE [LARGE SCALE GENOMIC DNA]</scope>
    <source>
        <strain evidence="4">JCM 17979</strain>
    </source>
</reference>
<evidence type="ECO:0000256" key="2">
    <source>
        <dbReference type="SAM" id="Phobius"/>
    </source>
</evidence>
<feature type="compositionally biased region" description="Acidic residues" evidence="1">
    <location>
        <begin position="66"/>
        <end position="94"/>
    </location>
</feature>
<accession>A0ABP9AG25</accession>
<gene>
    <name evidence="3" type="ORF">GCM10023200_10830</name>
</gene>
<feature type="compositionally biased region" description="Low complexity" evidence="1">
    <location>
        <begin position="46"/>
        <end position="65"/>
    </location>
</feature>
<feature type="region of interest" description="Disordered" evidence="1">
    <location>
        <begin position="1"/>
        <end position="97"/>
    </location>
</feature>
<dbReference type="Proteomes" id="UP001500928">
    <property type="component" value="Unassembled WGS sequence"/>
</dbReference>